<dbReference type="InterPro" id="IPR000719">
    <property type="entry name" value="Prot_kinase_dom"/>
</dbReference>
<dbReference type="Gene3D" id="3.30.200.20">
    <property type="entry name" value="Phosphorylase Kinase, domain 1"/>
    <property type="match status" value="1"/>
</dbReference>
<keyword evidence="2" id="KW-0067">ATP-binding</keyword>
<dbReference type="InterPro" id="IPR001245">
    <property type="entry name" value="Ser-Thr/Tyr_kinase_cat_dom"/>
</dbReference>
<comment type="caution">
    <text evidence="4">The sequence shown here is derived from an EMBL/GenBank/DDBJ whole genome shotgun (WGS) entry which is preliminary data.</text>
</comment>
<evidence type="ECO:0000313" key="5">
    <source>
        <dbReference type="Proteomes" id="UP000823775"/>
    </source>
</evidence>
<keyword evidence="4" id="KW-0675">Receptor</keyword>
<dbReference type="PROSITE" id="PS50011">
    <property type="entry name" value="PROTEIN_KINASE_DOM"/>
    <property type="match status" value="1"/>
</dbReference>
<protein>
    <submittedName>
        <fullName evidence="4">Wall-associated receptor kinase 1</fullName>
    </submittedName>
</protein>
<dbReference type="SUPFAM" id="SSF56112">
    <property type="entry name" value="Protein kinase-like (PK-like)"/>
    <property type="match status" value="1"/>
</dbReference>
<reference evidence="4 5" key="1">
    <citation type="journal article" date="2021" name="BMC Genomics">
        <title>Datura genome reveals duplications of psychoactive alkaloid biosynthetic genes and high mutation rate following tissue culture.</title>
        <authorList>
            <person name="Rajewski A."/>
            <person name="Carter-House D."/>
            <person name="Stajich J."/>
            <person name="Litt A."/>
        </authorList>
    </citation>
    <scope>NUCLEOTIDE SEQUENCE [LARGE SCALE GENOMIC DNA]</scope>
    <source>
        <strain evidence="4">AR-01</strain>
    </source>
</reference>
<sequence length="124" mass="13981">GGVEETKTFTVKELKKATNNYASDKILSRGGNGIFYKGILPDNRIVAIKKSKFVDENQIEQFINEVLILSQVNHRNVVRLFGCSLESEVPLLVYEYVSHGTLYEHIHSQKGRALVILLKSAKSF</sequence>
<dbReference type="GO" id="GO:0016301">
    <property type="term" value="F:kinase activity"/>
    <property type="evidence" value="ECO:0007669"/>
    <property type="project" value="UniProtKB-KW"/>
</dbReference>
<dbReference type="Proteomes" id="UP000823775">
    <property type="component" value="Unassembled WGS sequence"/>
</dbReference>
<accession>A0ABS8T8W3</accession>
<evidence type="ECO:0000259" key="3">
    <source>
        <dbReference type="PROSITE" id="PS50011"/>
    </source>
</evidence>
<dbReference type="EMBL" id="JACEIK010001275">
    <property type="protein sequence ID" value="MCD7467846.1"/>
    <property type="molecule type" value="Genomic_DNA"/>
</dbReference>
<proteinExistence type="predicted"/>
<evidence type="ECO:0000313" key="4">
    <source>
        <dbReference type="EMBL" id="MCD7467846.1"/>
    </source>
</evidence>
<keyword evidence="1" id="KW-0547">Nucleotide-binding</keyword>
<evidence type="ECO:0000256" key="1">
    <source>
        <dbReference type="ARBA" id="ARBA00022741"/>
    </source>
</evidence>
<dbReference type="InterPro" id="IPR045274">
    <property type="entry name" value="WAK-like"/>
</dbReference>
<keyword evidence="5" id="KW-1185">Reference proteome</keyword>
<dbReference type="Pfam" id="PF07714">
    <property type="entry name" value="PK_Tyr_Ser-Thr"/>
    <property type="match status" value="1"/>
</dbReference>
<gene>
    <name evidence="4" type="primary">WAK1</name>
    <name evidence="4" type="ORF">HAX54_005493</name>
</gene>
<dbReference type="PANTHER" id="PTHR27005:SF283">
    <property type="entry name" value="OS02G0633066 PROTEIN"/>
    <property type="match status" value="1"/>
</dbReference>
<feature type="non-terminal residue" evidence="4">
    <location>
        <position position="1"/>
    </location>
</feature>
<feature type="domain" description="Protein kinase" evidence="3">
    <location>
        <begin position="21"/>
        <end position="124"/>
    </location>
</feature>
<keyword evidence="4" id="KW-0808">Transferase</keyword>
<dbReference type="PANTHER" id="PTHR27005">
    <property type="entry name" value="WALL-ASSOCIATED RECEPTOR KINASE-LIKE 21"/>
    <property type="match status" value="1"/>
</dbReference>
<evidence type="ECO:0000256" key="2">
    <source>
        <dbReference type="ARBA" id="ARBA00022840"/>
    </source>
</evidence>
<organism evidence="4 5">
    <name type="scientific">Datura stramonium</name>
    <name type="common">Jimsonweed</name>
    <name type="synonym">Common thornapple</name>
    <dbReference type="NCBI Taxonomy" id="4076"/>
    <lineage>
        <taxon>Eukaryota</taxon>
        <taxon>Viridiplantae</taxon>
        <taxon>Streptophyta</taxon>
        <taxon>Embryophyta</taxon>
        <taxon>Tracheophyta</taxon>
        <taxon>Spermatophyta</taxon>
        <taxon>Magnoliopsida</taxon>
        <taxon>eudicotyledons</taxon>
        <taxon>Gunneridae</taxon>
        <taxon>Pentapetalae</taxon>
        <taxon>asterids</taxon>
        <taxon>lamiids</taxon>
        <taxon>Solanales</taxon>
        <taxon>Solanaceae</taxon>
        <taxon>Solanoideae</taxon>
        <taxon>Datureae</taxon>
        <taxon>Datura</taxon>
    </lineage>
</organism>
<name>A0ABS8T8W3_DATST</name>
<keyword evidence="4" id="KW-0418">Kinase</keyword>
<dbReference type="InterPro" id="IPR011009">
    <property type="entry name" value="Kinase-like_dom_sf"/>
</dbReference>